<protein>
    <submittedName>
        <fullName evidence="1">Uncharacterized protein</fullName>
    </submittedName>
</protein>
<comment type="caution">
    <text evidence="1">The sequence shown here is derived from an EMBL/GenBank/DDBJ whole genome shotgun (WGS) entry which is preliminary data.</text>
</comment>
<evidence type="ECO:0000313" key="2">
    <source>
        <dbReference type="Proteomes" id="UP000887013"/>
    </source>
</evidence>
<proteinExistence type="predicted"/>
<keyword evidence="2" id="KW-1185">Reference proteome</keyword>
<name>A0A8X6QX43_NEPPI</name>
<dbReference type="EMBL" id="BMAW01035861">
    <property type="protein sequence ID" value="GFU41498.1"/>
    <property type="molecule type" value="Genomic_DNA"/>
</dbReference>
<gene>
    <name evidence="1" type="ORF">NPIL_690441</name>
</gene>
<dbReference type="AlphaFoldDB" id="A0A8X6QX43"/>
<evidence type="ECO:0000313" key="1">
    <source>
        <dbReference type="EMBL" id="GFU41498.1"/>
    </source>
</evidence>
<organism evidence="1 2">
    <name type="scientific">Nephila pilipes</name>
    <name type="common">Giant wood spider</name>
    <name type="synonym">Nephila maculata</name>
    <dbReference type="NCBI Taxonomy" id="299642"/>
    <lineage>
        <taxon>Eukaryota</taxon>
        <taxon>Metazoa</taxon>
        <taxon>Ecdysozoa</taxon>
        <taxon>Arthropoda</taxon>
        <taxon>Chelicerata</taxon>
        <taxon>Arachnida</taxon>
        <taxon>Araneae</taxon>
        <taxon>Araneomorphae</taxon>
        <taxon>Entelegynae</taxon>
        <taxon>Araneoidea</taxon>
        <taxon>Nephilidae</taxon>
        <taxon>Nephila</taxon>
    </lineage>
</organism>
<accession>A0A8X6QX43</accession>
<reference evidence="1" key="1">
    <citation type="submission" date="2020-08" db="EMBL/GenBank/DDBJ databases">
        <title>Multicomponent nature underlies the extraordinary mechanical properties of spider dragline silk.</title>
        <authorList>
            <person name="Kono N."/>
            <person name="Nakamura H."/>
            <person name="Mori M."/>
            <person name="Yoshida Y."/>
            <person name="Ohtoshi R."/>
            <person name="Malay A.D."/>
            <person name="Moran D.A.P."/>
            <person name="Tomita M."/>
            <person name="Numata K."/>
            <person name="Arakawa K."/>
        </authorList>
    </citation>
    <scope>NUCLEOTIDE SEQUENCE</scope>
</reference>
<dbReference type="Proteomes" id="UP000887013">
    <property type="component" value="Unassembled WGS sequence"/>
</dbReference>
<sequence length="91" mass="10568">MFSNIAINKNNVNEYCRRCKMMLVCMKIKREIPIETNKRNLLCGKQTNHNTVPKLLPDVMEKGHFCRAEWKNESCDEITLSPPLPLPPQPD</sequence>